<dbReference type="GO" id="GO:0008168">
    <property type="term" value="F:methyltransferase activity"/>
    <property type="evidence" value="ECO:0007669"/>
    <property type="project" value="UniProtKB-KW"/>
</dbReference>
<dbReference type="PROSITE" id="PS00092">
    <property type="entry name" value="N6_MTASE"/>
    <property type="match status" value="1"/>
</dbReference>
<dbReference type="CDD" id="cd02440">
    <property type="entry name" value="AdoMet_MTases"/>
    <property type="match status" value="1"/>
</dbReference>
<evidence type="ECO:0000256" key="4">
    <source>
        <dbReference type="ARBA" id="ARBA00022679"/>
    </source>
</evidence>
<gene>
    <name evidence="9" type="ORF">ACFPVY_02360</name>
</gene>
<dbReference type="Pfam" id="PF07669">
    <property type="entry name" value="Eco57I"/>
    <property type="match status" value="1"/>
</dbReference>
<dbReference type="InterPro" id="IPR054520">
    <property type="entry name" value="M_Eco57I_C"/>
</dbReference>
<organism evidence="9 10">
    <name type="scientific">Flavobacterium qiangtangense</name>
    <dbReference type="NCBI Taxonomy" id="1442595"/>
    <lineage>
        <taxon>Bacteria</taxon>
        <taxon>Pseudomonadati</taxon>
        <taxon>Bacteroidota</taxon>
        <taxon>Flavobacteriia</taxon>
        <taxon>Flavobacteriales</taxon>
        <taxon>Flavobacteriaceae</taxon>
        <taxon>Flavobacterium</taxon>
    </lineage>
</organism>
<dbReference type="Proteomes" id="UP001596287">
    <property type="component" value="Unassembled WGS sequence"/>
</dbReference>
<evidence type="ECO:0000256" key="2">
    <source>
        <dbReference type="ARBA" id="ARBA00011900"/>
    </source>
</evidence>
<evidence type="ECO:0000313" key="9">
    <source>
        <dbReference type="EMBL" id="MFC6095474.1"/>
    </source>
</evidence>
<evidence type="ECO:0000259" key="8">
    <source>
        <dbReference type="Pfam" id="PF22837"/>
    </source>
</evidence>
<evidence type="ECO:0000256" key="5">
    <source>
        <dbReference type="ARBA" id="ARBA00022691"/>
    </source>
</evidence>
<dbReference type="SUPFAM" id="SSF53335">
    <property type="entry name" value="S-adenosyl-L-methionine-dependent methyltransferases"/>
    <property type="match status" value="1"/>
</dbReference>
<evidence type="ECO:0000313" key="10">
    <source>
        <dbReference type="Proteomes" id="UP001596287"/>
    </source>
</evidence>
<keyword evidence="3 9" id="KW-0489">Methyltransferase</keyword>
<evidence type="ECO:0000256" key="6">
    <source>
        <dbReference type="ARBA" id="ARBA00047942"/>
    </source>
</evidence>
<dbReference type="InterPro" id="IPR029063">
    <property type="entry name" value="SAM-dependent_MTases_sf"/>
</dbReference>
<feature type="domain" description="Type II methyltransferase M.TaqI-like" evidence="7">
    <location>
        <begin position="101"/>
        <end position="208"/>
    </location>
</feature>
<dbReference type="EC" id="2.1.1.72" evidence="2"/>
<sequence length="550" mass="63737">METLTLEKLDSKKLRGGYYTPQEITEFICRWAIDKPTQNILEPSCGDGNFIEAAIERFLELDVPKNKLLGLIQGVELMPQEAEKAKKRAGAFGLNSNTIINSDFFTFLNELNNNKKFDVVVGNPPFIRYQNFPEEHRLKAFEMMNEIGLKPNKLTNIWVPFLVLSSNLLNENGKLGMVIPAELFQVKYASETRIFLSKFFPRITIVTFKKLVFKEIQQEVVLLLCEKNITDNKGIRVVEVNTLDELKNLDINAIQKEQVKVLEHNSEKWTKYFLEEKEIQYLRKVKADPRIRLAGDFMITNVGLVTGINEFFMINEKTATEWNIKKYTKKVVSRSNHFKGIFFNNSDFIDNAEANIEGYLFFPPDVDFNELPEECKNYIRFGESKGFHKGYKCRIRKRWYITPSIYTPDGFALRQVGDYPKIIINKTEASSTDTIHRVRFKTDISPNIIAVSFLNSLTFAFSEITGRSYGGGVLTFEPTEIGEIPLPLLNENSAIDFDIIDKLMRERRIEEVLDIIDAELLIKQLKFSPTQVKMFRSIWLKMSNRRQNRK</sequence>
<comment type="catalytic activity">
    <reaction evidence="6">
        <text>a 2'-deoxyadenosine in DNA + S-adenosyl-L-methionine = an N(6)-methyl-2'-deoxyadenosine in DNA + S-adenosyl-L-homocysteine + H(+)</text>
        <dbReference type="Rhea" id="RHEA:15197"/>
        <dbReference type="Rhea" id="RHEA-COMP:12418"/>
        <dbReference type="Rhea" id="RHEA-COMP:12419"/>
        <dbReference type="ChEBI" id="CHEBI:15378"/>
        <dbReference type="ChEBI" id="CHEBI:57856"/>
        <dbReference type="ChEBI" id="CHEBI:59789"/>
        <dbReference type="ChEBI" id="CHEBI:90615"/>
        <dbReference type="ChEBI" id="CHEBI:90616"/>
        <dbReference type="EC" id="2.1.1.72"/>
    </reaction>
</comment>
<comment type="caution">
    <text evidence="9">The sequence shown here is derived from an EMBL/GenBank/DDBJ whole genome shotgun (WGS) entry which is preliminary data.</text>
</comment>
<dbReference type="PANTHER" id="PTHR33841">
    <property type="entry name" value="DNA METHYLTRANSFERASE YEEA-RELATED"/>
    <property type="match status" value="1"/>
</dbReference>
<dbReference type="Pfam" id="PF22837">
    <property type="entry name" value="M_Eco57I_C"/>
    <property type="match status" value="1"/>
</dbReference>
<dbReference type="EMBL" id="JBHSQB010000003">
    <property type="protein sequence ID" value="MFC6095474.1"/>
    <property type="molecule type" value="Genomic_DNA"/>
</dbReference>
<evidence type="ECO:0000256" key="1">
    <source>
        <dbReference type="ARBA" id="ARBA00006594"/>
    </source>
</evidence>
<dbReference type="PANTHER" id="PTHR33841:SF5">
    <property type="entry name" value="DNA METHYLASE (MODIFICATION METHYLASE) (METHYLTRANSFERASE)-RELATED"/>
    <property type="match status" value="1"/>
</dbReference>
<feature type="domain" description="Type II methyltransferase M.Eco57I C-terminal" evidence="8">
    <location>
        <begin position="266"/>
        <end position="521"/>
    </location>
</feature>
<reference evidence="10" key="1">
    <citation type="journal article" date="2019" name="Int. J. Syst. Evol. Microbiol.">
        <title>The Global Catalogue of Microorganisms (GCM) 10K type strain sequencing project: providing services to taxonomists for standard genome sequencing and annotation.</title>
        <authorList>
            <consortium name="The Broad Institute Genomics Platform"/>
            <consortium name="The Broad Institute Genome Sequencing Center for Infectious Disease"/>
            <person name="Wu L."/>
            <person name="Ma J."/>
        </authorList>
    </citation>
    <scope>NUCLEOTIDE SEQUENCE [LARGE SCALE GENOMIC DNA]</scope>
    <source>
        <strain evidence="10">CCUG 49679</strain>
    </source>
</reference>
<dbReference type="GO" id="GO:0032259">
    <property type="term" value="P:methylation"/>
    <property type="evidence" value="ECO:0007669"/>
    <property type="project" value="UniProtKB-KW"/>
</dbReference>
<dbReference type="InterPro" id="IPR011639">
    <property type="entry name" value="MethylTrfase_TaqI-like_dom"/>
</dbReference>
<dbReference type="PRINTS" id="PR00507">
    <property type="entry name" value="N12N6MTFRASE"/>
</dbReference>
<dbReference type="Gene3D" id="3.40.50.150">
    <property type="entry name" value="Vaccinia Virus protein VP39"/>
    <property type="match status" value="1"/>
</dbReference>
<keyword evidence="5" id="KW-0949">S-adenosyl-L-methionine</keyword>
<protein>
    <recommendedName>
        <fullName evidence="2">site-specific DNA-methyltransferase (adenine-specific)</fullName>
        <ecNumber evidence="2">2.1.1.72</ecNumber>
    </recommendedName>
</protein>
<evidence type="ECO:0000259" key="7">
    <source>
        <dbReference type="Pfam" id="PF07669"/>
    </source>
</evidence>
<proteinExistence type="inferred from homology"/>
<dbReference type="RefSeq" id="WP_379790100.1">
    <property type="nucleotide sequence ID" value="NZ_JBHSQB010000003.1"/>
</dbReference>
<comment type="similarity">
    <text evidence="1">Belongs to the N(4)/N(6)-methyltransferase family.</text>
</comment>
<accession>A0ABW1PJT3</accession>
<keyword evidence="4" id="KW-0808">Transferase</keyword>
<name>A0ABW1PJT3_9FLAO</name>
<evidence type="ECO:0000256" key="3">
    <source>
        <dbReference type="ARBA" id="ARBA00022603"/>
    </source>
</evidence>
<keyword evidence="10" id="KW-1185">Reference proteome</keyword>
<dbReference type="InterPro" id="IPR050953">
    <property type="entry name" value="N4_N6_ade-DNA_methylase"/>
</dbReference>
<dbReference type="InterPro" id="IPR002052">
    <property type="entry name" value="DNA_methylase_N6_adenine_CS"/>
</dbReference>